<reference evidence="10" key="1">
    <citation type="submission" date="2020-01" db="EMBL/GenBank/DDBJ databases">
        <title>Development of genomics and gene disruption for Polysphondylium violaceum indicates a role for the polyketide synthase stlB in stalk morphogenesis.</title>
        <authorList>
            <person name="Narita B."/>
            <person name="Kawabe Y."/>
            <person name="Kin K."/>
            <person name="Saito T."/>
            <person name="Gibbs R."/>
            <person name="Kuspa A."/>
            <person name="Muzny D."/>
            <person name="Queller D."/>
            <person name="Richards S."/>
            <person name="Strassman J."/>
            <person name="Sucgang R."/>
            <person name="Worley K."/>
            <person name="Schaap P."/>
        </authorList>
    </citation>
    <scope>NUCLEOTIDE SEQUENCE</scope>
    <source>
        <strain evidence="10">QSvi11</strain>
    </source>
</reference>
<sequence>MFSTQSNSNNNKFVDFCWAPNGDMLLYDSIPETGKEKTSPFGSNNQKQQDDQVQYERKQILSETRKFYNEIFIQFKSMQIITSNNNNNIVPDERVREIIAMSKNYQSIMLATRDQMELSWNTGSFLDNEDCYINSNPFDKDSIEQQTERISKFMSENKDKDFIIFCGSIDSIYPYLCSKLSKETGMKCILIARESTPPSPKRNEVQNYIENNGNELVILSKQQYSDRYSFINQQYGDREGLSSFECDESIAKIQAEVDNFRVLSMVWKVAHLFYFNTSVMSPTHLLDCLQFERQELLGQMSNYIDVNSSSNSNHVNFDKSFYTYMANLLVNGCIEEVIHLLNILSRAPRHSSSIRTSTRRSPINIIIDLLQKIPLKKKTIYPNETLILWNKWHSEIQNVLSIYTQGTSSSSSSTSTLSGSIDDNLIEIIRILLGDQSTISKYCTSFLQLVVSNILYCEYTTSISQLRQLFIQCYNKYQSRSAIEKMLISFATKDLELTLKKALKHFPIWFVVHLSDLLYHHPYVMKKNYNEESQLSPIRQFLLSEYGQYLSSNGMIELGINYLENVKVGGKEMIDEIILRQPIHYEKDALRLISKASNQETKKSIYRMLSMNDFKRKRYASSLSWLMHSNDAPRVALLVNQLLEPEYLDSTLLQDLQSLMEKKESIPNFEISSELVFLVKYRELLNLWKDRNFKEYSVTLCNMFRDNLVPKRFWIRLMIDTIPLLESMKYCYFNYQDTTLLISCLEEIRLSHLFDNYSKGTSDQDIESLRLALSRNLSKSIMSTTLINNNNQITPIFGK</sequence>
<keyword evidence="9" id="KW-0472">Membrane</keyword>
<keyword evidence="4 9" id="KW-0509">mRNA transport</keyword>
<keyword evidence="5 9" id="KW-0653">Protein transport</keyword>
<dbReference type="GO" id="GO:0045893">
    <property type="term" value="P:positive regulation of DNA-templated transcription"/>
    <property type="evidence" value="ECO:0007669"/>
    <property type="project" value="TreeGrafter"/>
</dbReference>
<name>A0A8J4PP74_9MYCE</name>
<dbReference type="GO" id="GO:0031080">
    <property type="term" value="C:nuclear pore outer ring"/>
    <property type="evidence" value="ECO:0007669"/>
    <property type="project" value="TreeGrafter"/>
</dbReference>
<dbReference type="GO" id="GO:0006606">
    <property type="term" value="P:protein import into nucleus"/>
    <property type="evidence" value="ECO:0007669"/>
    <property type="project" value="TreeGrafter"/>
</dbReference>
<gene>
    <name evidence="10" type="ORF">CYY_007479</name>
</gene>
<evidence type="ECO:0000256" key="6">
    <source>
        <dbReference type="ARBA" id="ARBA00023010"/>
    </source>
</evidence>
<dbReference type="GO" id="GO:0006406">
    <property type="term" value="P:mRNA export from nucleus"/>
    <property type="evidence" value="ECO:0007669"/>
    <property type="project" value="TreeGrafter"/>
</dbReference>
<evidence type="ECO:0000256" key="5">
    <source>
        <dbReference type="ARBA" id="ARBA00022927"/>
    </source>
</evidence>
<proteinExistence type="inferred from homology"/>
<keyword evidence="8 9" id="KW-0539">Nucleus</keyword>
<dbReference type="Proteomes" id="UP000695562">
    <property type="component" value="Unassembled WGS sequence"/>
</dbReference>
<dbReference type="InterPro" id="IPR011502">
    <property type="entry name" value="Nucleoporin_Nup85"/>
</dbReference>
<comment type="similarity">
    <text evidence="2 9">Belongs to the nucleoporin Nup85 family.</text>
</comment>
<dbReference type="GO" id="GO:0017056">
    <property type="term" value="F:structural constituent of nuclear pore"/>
    <property type="evidence" value="ECO:0007669"/>
    <property type="project" value="TreeGrafter"/>
</dbReference>
<comment type="function">
    <text evidence="9">Functions as a component of the nuclear pore complex (NPC).</text>
</comment>
<evidence type="ECO:0000256" key="7">
    <source>
        <dbReference type="ARBA" id="ARBA00023132"/>
    </source>
</evidence>
<protein>
    <recommendedName>
        <fullName evidence="9">Nuclear pore complex protein Nup85</fullName>
    </recommendedName>
</protein>
<comment type="subunit">
    <text evidence="9">Component of the nuclear pore complex (NPC).</text>
</comment>
<organism evidence="10 11">
    <name type="scientific">Polysphondylium violaceum</name>
    <dbReference type="NCBI Taxonomy" id="133409"/>
    <lineage>
        <taxon>Eukaryota</taxon>
        <taxon>Amoebozoa</taxon>
        <taxon>Evosea</taxon>
        <taxon>Eumycetozoa</taxon>
        <taxon>Dictyostelia</taxon>
        <taxon>Dictyosteliales</taxon>
        <taxon>Dictyosteliaceae</taxon>
        <taxon>Polysphondylium</taxon>
    </lineage>
</organism>
<evidence type="ECO:0000256" key="1">
    <source>
        <dbReference type="ARBA" id="ARBA00004567"/>
    </source>
</evidence>
<dbReference type="Pfam" id="PF07575">
    <property type="entry name" value="Nucleopor_Nup85"/>
    <property type="match status" value="1"/>
</dbReference>
<keyword evidence="11" id="KW-1185">Reference proteome</keyword>
<dbReference type="AlphaFoldDB" id="A0A8J4PP74"/>
<keyword evidence="3 9" id="KW-0813">Transport</keyword>
<accession>A0A8J4PP74</accession>
<evidence type="ECO:0000313" key="10">
    <source>
        <dbReference type="EMBL" id="KAF2071193.1"/>
    </source>
</evidence>
<dbReference type="OrthoDB" id="17644at2759"/>
<evidence type="ECO:0000256" key="2">
    <source>
        <dbReference type="ARBA" id="ARBA00005573"/>
    </source>
</evidence>
<dbReference type="GO" id="GO:0031965">
    <property type="term" value="C:nuclear membrane"/>
    <property type="evidence" value="ECO:0007669"/>
    <property type="project" value="UniProtKB-UniRule"/>
</dbReference>
<dbReference type="EMBL" id="AJWJ01000402">
    <property type="protein sequence ID" value="KAF2071193.1"/>
    <property type="molecule type" value="Genomic_DNA"/>
</dbReference>
<dbReference type="PANTHER" id="PTHR13373">
    <property type="entry name" value="FROUNT PROTEIN-RELATED"/>
    <property type="match status" value="1"/>
</dbReference>
<evidence type="ECO:0000313" key="11">
    <source>
        <dbReference type="Proteomes" id="UP000695562"/>
    </source>
</evidence>
<evidence type="ECO:0000256" key="3">
    <source>
        <dbReference type="ARBA" id="ARBA00022448"/>
    </source>
</evidence>
<evidence type="ECO:0000256" key="4">
    <source>
        <dbReference type="ARBA" id="ARBA00022816"/>
    </source>
</evidence>
<comment type="caution">
    <text evidence="10">The sequence shown here is derived from an EMBL/GenBank/DDBJ whole genome shotgun (WGS) entry which is preliminary data.</text>
</comment>
<evidence type="ECO:0000256" key="8">
    <source>
        <dbReference type="ARBA" id="ARBA00023242"/>
    </source>
</evidence>
<keyword evidence="7 9" id="KW-0906">Nuclear pore complex</keyword>
<keyword evidence="6 9" id="KW-0811">Translocation</keyword>
<comment type="subcellular location">
    <subcellularLocation>
        <location evidence="1 9">Nucleus</location>
        <location evidence="1 9">Nuclear pore complex</location>
    </subcellularLocation>
</comment>
<dbReference type="PANTHER" id="PTHR13373:SF21">
    <property type="entry name" value="NUCLEAR PORE COMPLEX PROTEIN NUP85"/>
    <property type="match status" value="1"/>
</dbReference>
<evidence type="ECO:0000256" key="9">
    <source>
        <dbReference type="RuleBase" id="RU365073"/>
    </source>
</evidence>